<keyword evidence="1 4" id="KW-0349">Heme</keyword>
<keyword evidence="3 4" id="KW-0408">Iron</keyword>
<accession>A0A2U2IZC0</accession>
<dbReference type="InterPro" id="IPR009056">
    <property type="entry name" value="Cyt_c-like_dom"/>
</dbReference>
<gene>
    <name evidence="7" type="ORF">DF286_14715</name>
</gene>
<evidence type="ECO:0000259" key="6">
    <source>
        <dbReference type="PROSITE" id="PS51007"/>
    </source>
</evidence>
<dbReference type="SUPFAM" id="SSF46626">
    <property type="entry name" value="Cytochrome c"/>
    <property type="match status" value="1"/>
</dbReference>
<dbReference type="GO" id="GO:0009055">
    <property type="term" value="F:electron transfer activity"/>
    <property type="evidence" value="ECO:0007669"/>
    <property type="project" value="InterPro"/>
</dbReference>
<dbReference type="PROSITE" id="PS51007">
    <property type="entry name" value="CYTC"/>
    <property type="match status" value="1"/>
</dbReference>
<proteinExistence type="predicted"/>
<keyword evidence="2 4" id="KW-0479">Metal-binding</keyword>
<evidence type="ECO:0000256" key="1">
    <source>
        <dbReference type="ARBA" id="ARBA00022617"/>
    </source>
</evidence>
<dbReference type="EMBL" id="QFFF01000002">
    <property type="protein sequence ID" value="PWG01429.1"/>
    <property type="molecule type" value="Genomic_DNA"/>
</dbReference>
<feature type="region of interest" description="Disordered" evidence="5">
    <location>
        <begin position="1"/>
        <end position="27"/>
    </location>
</feature>
<dbReference type="AlphaFoldDB" id="A0A2U2IZC0"/>
<evidence type="ECO:0000256" key="4">
    <source>
        <dbReference type="PROSITE-ProRule" id="PRU00433"/>
    </source>
</evidence>
<dbReference type="Proteomes" id="UP000245916">
    <property type="component" value="Unassembled WGS sequence"/>
</dbReference>
<evidence type="ECO:0000313" key="8">
    <source>
        <dbReference type="Proteomes" id="UP000245916"/>
    </source>
</evidence>
<evidence type="ECO:0000313" key="7">
    <source>
        <dbReference type="EMBL" id="PWG01429.1"/>
    </source>
</evidence>
<dbReference type="InterPro" id="IPR036909">
    <property type="entry name" value="Cyt_c-like_dom_sf"/>
</dbReference>
<protein>
    <recommendedName>
        <fullName evidence="6">Cytochrome c domain-containing protein</fullName>
    </recommendedName>
</protein>
<evidence type="ECO:0000256" key="2">
    <source>
        <dbReference type="ARBA" id="ARBA00022723"/>
    </source>
</evidence>
<feature type="domain" description="Cytochrome c" evidence="6">
    <location>
        <begin position="93"/>
        <end position="184"/>
    </location>
</feature>
<dbReference type="Pfam" id="PF00034">
    <property type="entry name" value="Cytochrom_C"/>
    <property type="match status" value="1"/>
</dbReference>
<keyword evidence="8" id="KW-1185">Reference proteome</keyword>
<dbReference type="GO" id="GO:0046872">
    <property type="term" value="F:metal ion binding"/>
    <property type="evidence" value="ECO:0007669"/>
    <property type="project" value="UniProtKB-KW"/>
</dbReference>
<evidence type="ECO:0000256" key="5">
    <source>
        <dbReference type="SAM" id="MobiDB-lite"/>
    </source>
</evidence>
<dbReference type="Gene3D" id="1.10.760.10">
    <property type="entry name" value="Cytochrome c-like domain"/>
    <property type="match status" value="1"/>
</dbReference>
<dbReference type="GO" id="GO:0020037">
    <property type="term" value="F:heme binding"/>
    <property type="evidence" value="ECO:0007669"/>
    <property type="project" value="InterPro"/>
</dbReference>
<sequence>MGRGRTGGERGGHHRSEPWRSGDTADRWRASHSPSCIRLPCREPLPWRRVPAEVSEGITRSSWQPAVRAIGFVLLLAGCGRAETPDHLKIAGADAERGHAAILRYGCGSCHRVPGVPGAEGLVGPPLDHFGERALLAGQLPNRPATLIAWLVDPPALIPATGMPDMDVSPGDARDIAAYLYSLQADEQRIWPPDVPLDRERYEEPVPPN</sequence>
<reference evidence="7 8" key="1">
    <citation type="submission" date="2018-05" db="EMBL/GenBank/DDBJ databases">
        <title>Genome of Sphingosinicella humi QZX222.</title>
        <authorList>
            <person name="Qiao Z."/>
            <person name="Wang G."/>
        </authorList>
    </citation>
    <scope>NUCLEOTIDE SEQUENCE [LARGE SCALE GENOMIC DNA]</scope>
    <source>
        <strain evidence="7 8">QZX222</strain>
    </source>
</reference>
<organism evidence="7 8">
    <name type="scientific">Allosphingosinicella humi</name>
    <dbReference type="NCBI Taxonomy" id="2068657"/>
    <lineage>
        <taxon>Bacteria</taxon>
        <taxon>Pseudomonadati</taxon>
        <taxon>Pseudomonadota</taxon>
        <taxon>Alphaproteobacteria</taxon>
        <taxon>Sphingomonadales</taxon>
        <taxon>Sphingomonadaceae</taxon>
        <taxon>Allosphingosinicella</taxon>
    </lineage>
</organism>
<dbReference type="OrthoDB" id="9794982at2"/>
<name>A0A2U2IZC0_9SPHN</name>
<comment type="caution">
    <text evidence="7">The sequence shown here is derived from an EMBL/GenBank/DDBJ whole genome shotgun (WGS) entry which is preliminary data.</text>
</comment>
<evidence type="ECO:0000256" key="3">
    <source>
        <dbReference type="ARBA" id="ARBA00023004"/>
    </source>
</evidence>